<feature type="domain" description="Molybdopterin cofactor biosynthesis C (MoaC)" evidence="8">
    <location>
        <begin position="15"/>
        <end position="150"/>
    </location>
</feature>
<comment type="pathway">
    <text evidence="2 7">Cofactor biosynthesis; molybdopterin biosynthesis.</text>
</comment>
<dbReference type="KEGG" id="daq:DAQ1742_01635"/>
<dbReference type="NCBIfam" id="TIGR00581">
    <property type="entry name" value="moaC"/>
    <property type="match status" value="1"/>
</dbReference>
<dbReference type="CDD" id="cd01420">
    <property type="entry name" value="MoaC_PE"/>
    <property type="match status" value="1"/>
</dbReference>
<organism evidence="9 10">
    <name type="scientific">Dickeya aquatica</name>
    <dbReference type="NCBI Taxonomy" id="1401087"/>
    <lineage>
        <taxon>Bacteria</taxon>
        <taxon>Pseudomonadati</taxon>
        <taxon>Pseudomonadota</taxon>
        <taxon>Gammaproteobacteria</taxon>
        <taxon>Enterobacterales</taxon>
        <taxon>Pectobacteriaceae</taxon>
        <taxon>Dickeya</taxon>
    </lineage>
</organism>
<dbReference type="RefSeq" id="WP_035342706.1">
    <property type="nucleotide sequence ID" value="NZ_LT615367.1"/>
</dbReference>
<sequence>MAQLTHINAAGEAAMVDVSGKAETVRDARAEAFVVMSGETLAMIMEGRHHKGDVFATARIAGIQAAKRTWELIPLCHPLLLSKVAVELEAQPEHNRVRIESWCRLSGKTGVEMEALTAASVAALTIYDMCKAVQKDMVIGPVRLLSKSGGKSGDFNAEAL</sequence>
<dbReference type="InterPro" id="IPR050105">
    <property type="entry name" value="MoCo_biosynth_MoaA/MoaC"/>
</dbReference>
<keyword evidence="5 7" id="KW-0456">Lyase</keyword>
<evidence type="ECO:0000256" key="3">
    <source>
        <dbReference type="ARBA" id="ARBA00012575"/>
    </source>
</evidence>
<dbReference type="NCBIfam" id="NF006870">
    <property type="entry name" value="PRK09364.1"/>
    <property type="match status" value="1"/>
</dbReference>
<dbReference type="InterPro" id="IPR023045">
    <property type="entry name" value="MoaC"/>
</dbReference>
<evidence type="ECO:0000313" key="9">
    <source>
        <dbReference type="EMBL" id="SLM62589.1"/>
    </source>
</evidence>
<comment type="subunit">
    <text evidence="7">Homohexamer; trimer of dimers.</text>
</comment>
<dbReference type="InterPro" id="IPR047594">
    <property type="entry name" value="MoaC_bact/euk"/>
</dbReference>
<evidence type="ECO:0000256" key="6">
    <source>
        <dbReference type="ARBA" id="ARBA00055087"/>
    </source>
</evidence>
<evidence type="ECO:0000256" key="7">
    <source>
        <dbReference type="HAMAP-Rule" id="MF_01224"/>
    </source>
</evidence>
<feature type="active site" evidence="7">
    <location>
        <position position="128"/>
    </location>
</feature>
<dbReference type="UniPathway" id="UPA00344"/>
<evidence type="ECO:0000259" key="8">
    <source>
        <dbReference type="Pfam" id="PF01967"/>
    </source>
</evidence>
<dbReference type="GO" id="GO:0061799">
    <property type="term" value="F:cyclic pyranopterin monophosphate synthase activity"/>
    <property type="evidence" value="ECO:0007669"/>
    <property type="project" value="UniProtKB-UniRule"/>
</dbReference>
<dbReference type="AlphaFoldDB" id="A0A375AAF9"/>
<evidence type="ECO:0000256" key="5">
    <source>
        <dbReference type="ARBA" id="ARBA00023239"/>
    </source>
</evidence>
<evidence type="ECO:0000256" key="1">
    <source>
        <dbReference type="ARBA" id="ARBA00001637"/>
    </source>
</evidence>
<dbReference type="Pfam" id="PF01967">
    <property type="entry name" value="MoaC"/>
    <property type="match status" value="1"/>
</dbReference>
<dbReference type="HAMAP" id="MF_01224_B">
    <property type="entry name" value="MoaC_B"/>
    <property type="match status" value="1"/>
</dbReference>
<dbReference type="Gene3D" id="3.30.70.640">
    <property type="entry name" value="Molybdopterin cofactor biosynthesis C (MoaC) domain"/>
    <property type="match status" value="1"/>
</dbReference>
<evidence type="ECO:0000256" key="2">
    <source>
        <dbReference type="ARBA" id="ARBA00005046"/>
    </source>
</evidence>
<keyword evidence="4 7" id="KW-0501">Molybdenum cofactor biosynthesis</keyword>
<dbReference type="GO" id="GO:0006777">
    <property type="term" value="P:Mo-molybdopterin cofactor biosynthetic process"/>
    <property type="evidence" value="ECO:0007669"/>
    <property type="project" value="UniProtKB-UniRule"/>
</dbReference>
<dbReference type="GO" id="GO:0061798">
    <property type="term" value="F:GTP 3',8'-cyclase activity"/>
    <property type="evidence" value="ECO:0007669"/>
    <property type="project" value="TreeGrafter"/>
</dbReference>
<dbReference type="EC" id="4.6.1.17" evidence="3 7"/>
<feature type="binding site" evidence="7">
    <location>
        <begin position="75"/>
        <end position="77"/>
    </location>
    <ligand>
        <name>substrate</name>
    </ligand>
</feature>
<dbReference type="SUPFAM" id="SSF55040">
    <property type="entry name" value="Molybdenum cofactor biosynthesis protein C, MoaC"/>
    <property type="match status" value="1"/>
</dbReference>
<protein>
    <recommendedName>
        <fullName evidence="3 7">Cyclic pyranopterin monophosphate synthase</fullName>
        <ecNumber evidence="3 7">4.6.1.17</ecNumber>
    </recommendedName>
    <alternativeName>
        <fullName evidence="7">Molybdenum cofactor biosynthesis protein C</fullName>
    </alternativeName>
</protein>
<keyword evidence="10" id="KW-1185">Reference proteome</keyword>
<proteinExistence type="inferred from homology"/>
<reference evidence="9 10" key="1">
    <citation type="submission" date="2016-09" db="EMBL/GenBank/DDBJ databases">
        <authorList>
            <person name="Reverchon S."/>
            <person name="Nasser W."/>
            <person name="Leonard S."/>
            <person name="Brochier C."/>
            <person name="Duprey A."/>
        </authorList>
    </citation>
    <scope>NUCLEOTIDE SEQUENCE [LARGE SCALE GENOMIC DNA]</scope>
    <source>
        <strain evidence="9 10">174/2</strain>
    </source>
</reference>
<dbReference type="Proteomes" id="UP000294820">
    <property type="component" value="Chromosome 1"/>
</dbReference>
<name>A0A375AAF9_9GAMM</name>
<evidence type="ECO:0000313" key="10">
    <source>
        <dbReference type="Proteomes" id="UP000294820"/>
    </source>
</evidence>
<dbReference type="PANTHER" id="PTHR22960">
    <property type="entry name" value="MOLYBDOPTERIN COFACTOR SYNTHESIS PROTEIN A"/>
    <property type="match status" value="1"/>
</dbReference>
<dbReference type="EMBL" id="LT615367">
    <property type="protein sequence ID" value="SLM62589.1"/>
    <property type="molecule type" value="Genomic_DNA"/>
</dbReference>
<evidence type="ECO:0000256" key="4">
    <source>
        <dbReference type="ARBA" id="ARBA00023150"/>
    </source>
</evidence>
<gene>
    <name evidence="7 9" type="primary">moaC</name>
    <name evidence="9" type="ORF">DAQ1742_01635</name>
</gene>
<feature type="binding site" evidence="7">
    <location>
        <begin position="113"/>
        <end position="114"/>
    </location>
    <ligand>
        <name>substrate</name>
    </ligand>
</feature>
<dbReference type="InterPro" id="IPR036522">
    <property type="entry name" value="MoaC_sf"/>
</dbReference>
<accession>A0A375AAF9</accession>
<dbReference type="FunFam" id="3.30.70.640:FF:000001">
    <property type="entry name" value="Cyclic pyranopterin monophosphate synthase"/>
    <property type="match status" value="1"/>
</dbReference>
<comment type="similarity">
    <text evidence="7">Belongs to the MoaC family.</text>
</comment>
<comment type="function">
    <text evidence="6 7">Catalyzes the conversion of (8S)-3',8-cyclo-7,8-dihydroguanosine 5'-triphosphate to cyclic pyranopterin monophosphate (cPMP).</text>
</comment>
<comment type="catalytic activity">
    <reaction evidence="1 7">
        <text>(8S)-3',8-cyclo-7,8-dihydroguanosine 5'-triphosphate = cyclic pyranopterin phosphate + diphosphate</text>
        <dbReference type="Rhea" id="RHEA:49580"/>
        <dbReference type="ChEBI" id="CHEBI:33019"/>
        <dbReference type="ChEBI" id="CHEBI:59648"/>
        <dbReference type="ChEBI" id="CHEBI:131766"/>
        <dbReference type="EC" id="4.6.1.17"/>
    </reaction>
</comment>
<dbReference type="PANTHER" id="PTHR22960:SF0">
    <property type="entry name" value="MOLYBDENUM COFACTOR BIOSYNTHESIS PROTEIN 1"/>
    <property type="match status" value="1"/>
</dbReference>
<dbReference type="InterPro" id="IPR002820">
    <property type="entry name" value="Mopterin_CF_biosynth-C_dom"/>
</dbReference>